<dbReference type="InterPro" id="IPR025255">
    <property type="entry name" value="DUF4202"/>
</dbReference>
<name>S2KN02_LITA3</name>
<dbReference type="OrthoDB" id="9799165at2"/>
<proteinExistence type="predicted"/>
<protein>
    <recommendedName>
        <fullName evidence="3">DUF4202 domain-containing protein</fullName>
    </recommendedName>
</protein>
<dbReference type="RefSeq" id="WP_016415614.1">
    <property type="nucleotide sequence ID" value="NZ_KE332377.1"/>
</dbReference>
<gene>
    <name evidence="1" type="ORF">L861_18330</name>
</gene>
<dbReference type="Proteomes" id="UP000014463">
    <property type="component" value="Unassembled WGS sequence"/>
</dbReference>
<dbReference type="STRING" id="1121939.L861_18330"/>
<evidence type="ECO:0000313" key="1">
    <source>
        <dbReference type="EMBL" id="EPC03497.1"/>
    </source>
</evidence>
<dbReference type="Pfam" id="PF13875">
    <property type="entry name" value="DUF4202"/>
    <property type="match status" value="1"/>
</dbReference>
<dbReference type="EMBL" id="ASTJ01000012">
    <property type="protein sequence ID" value="EPC03497.1"/>
    <property type="molecule type" value="Genomic_DNA"/>
</dbReference>
<dbReference type="PANTHER" id="PTHR41729:SF1">
    <property type="entry name" value="GLUTAMYL-TRNA SYNTHETASE"/>
    <property type="match status" value="1"/>
</dbReference>
<dbReference type="PATRIC" id="fig|1121939.11.peg.1118"/>
<dbReference type="eggNOG" id="COG1670">
    <property type="taxonomic scope" value="Bacteria"/>
</dbReference>
<sequence>MTMHEASRFQAAIERFDALHCEDPRLVEVKGQRIAYEQLYARRMSEWLERVAPDASDVLRLAVRAQHLQRWRVPRDDYPRDRPGYLAWRRELGRRQAEQATRVLTDVGYDEVTCERVAALIRKEDLRRDTEAQALEDTACLVFLEYYFTDFSKEHDEDKLRRIIRKTWNKMSDRGHDLARTIEFSAPHQALIQRALA</sequence>
<comment type="caution">
    <text evidence="1">The sequence shown here is derived from an EMBL/GenBank/DDBJ whole genome shotgun (WGS) entry which is preliminary data.</text>
</comment>
<dbReference type="AlphaFoldDB" id="S2KN02"/>
<evidence type="ECO:0000313" key="2">
    <source>
        <dbReference type="Proteomes" id="UP000014463"/>
    </source>
</evidence>
<reference evidence="1 2" key="1">
    <citation type="journal article" date="2013" name="Genome Announc.">
        <title>Draft genome sequence of the moderately halophilic gammaproteobacterium Halomonas anticariensis FP35.</title>
        <authorList>
            <person name="Tahrioui A."/>
            <person name="Quesada E."/>
            <person name="Llamas I."/>
        </authorList>
    </citation>
    <scope>NUCLEOTIDE SEQUENCE [LARGE SCALE GENOMIC DNA]</scope>
    <source>
        <strain evidence="2">DSM 16096 / CECT 5854 / LMG 22089 / FP35</strain>
    </source>
</reference>
<dbReference type="PANTHER" id="PTHR41729">
    <property type="entry name" value="GLUTAMYL-TRNA SYNTHETASE"/>
    <property type="match status" value="1"/>
</dbReference>
<keyword evidence="2" id="KW-1185">Reference proteome</keyword>
<accession>S2KN02</accession>
<organism evidence="1 2">
    <name type="scientific">Litchfieldella anticariensis (strain DSM 16096 / CECT 5854 / CIP 108499 / LMG 22089 / FP35)</name>
    <name type="common">Halomonas anticariensis</name>
    <dbReference type="NCBI Taxonomy" id="1121939"/>
    <lineage>
        <taxon>Bacteria</taxon>
        <taxon>Pseudomonadati</taxon>
        <taxon>Pseudomonadota</taxon>
        <taxon>Gammaproteobacteria</taxon>
        <taxon>Oceanospirillales</taxon>
        <taxon>Halomonadaceae</taxon>
        <taxon>Litchfieldella</taxon>
    </lineage>
</organism>
<evidence type="ECO:0008006" key="3">
    <source>
        <dbReference type="Google" id="ProtNLM"/>
    </source>
</evidence>